<feature type="transmembrane region" description="Helical" evidence="2">
    <location>
        <begin position="275"/>
        <end position="297"/>
    </location>
</feature>
<keyword evidence="2" id="KW-0472">Membrane</keyword>
<dbReference type="OrthoDB" id="623995at2"/>
<protein>
    <submittedName>
        <fullName evidence="4">Uncharacterized conserved protein</fullName>
    </submittedName>
</protein>
<dbReference type="GO" id="GO:0005886">
    <property type="term" value="C:plasma membrane"/>
    <property type="evidence" value="ECO:0007669"/>
    <property type="project" value="TreeGrafter"/>
</dbReference>
<name>A0A286FE50_9BACT</name>
<sequence length="407" mass="43608">MPTFDVIVYGATSFVGQIITRYLFDQYGSDGSVKWAIAGRSEKKLLAVRNALGETASTLPFVVADAQSAEALTRLCKQTKVVVSTVGPYALYGEPLVKACAETGTDYCDLTGEVHWVKRMIDRYETLARQTGARIVHCCGYDSIPSDMGVYYLQEQAKAHFGTTCSTVTMRVKAAKGGASGGTIASVLNLVKEASTDATLRKELANPYSICPPVAYTRPRQSPILSVKYDADANAWMAPFVMAAVNERVVQRSNAFLQYHQQFIYNEAMLTGKGVVGFLASSAVTAGIGGFMLAVAARPLRGLIGRLLPKPGEGPSPEAQRTGFFVHDVYGKTETGQTIQVRVSGDRDPGYGSTAKMIAQAGLCLAQDIAKTDKPGGFYTPATGFGDQLIDRLQSHSGLTFSVVTTS</sequence>
<keyword evidence="5" id="KW-1185">Reference proteome</keyword>
<dbReference type="RefSeq" id="WP_097125412.1">
    <property type="nucleotide sequence ID" value="NZ_OCNH01000001.1"/>
</dbReference>
<evidence type="ECO:0000313" key="4">
    <source>
        <dbReference type="EMBL" id="SOD81488.1"/>
    </source>
</evidence>
<comment type="similarity">
    <text evidence="1">Belongs to the saccharopine dehydrogenase family. Enoyl reductase subfamily.</text>
</comment>
<evidence type="ECO:0000313" key="5">
    <source>
        <dbReference type="Proteomes" id="UP000219452"/>
    </source>
</evidence>
<dbReference type="EMBL" id="OCNH01000001">
    <property type="protein sequence ID" value="SOD81488.1"/>
    <property type="molecule type" value="Genomic_DNA"/>
</dbReference>
<dbReference type="FunFam" id="3.40.50.720:FF:000413">
    <property type="entry name" value="Trans-acting enoyl reductase"/>
    <property type="match status" value="1"/>
</dbReference>
<accession>A0A286FE50</accession>
<proteinExistence type="inferred from homology"/>
<keyword evidence="2" id="KW-1133">Transmembrane helix</keyword>
<dbReference type="InterPro" id="IPR051276">
    <property type="entry name" value="Saccharopine_DH-like_oxidrdct"/>
</dbReference>
<organism evidence="4 5">
    <name type="scientific">Spirosoma fluviale</name>
    <dbReference type="NCBI Taxonomy" id="1597977"/>
    <lineage>
        <taxon>Bacteria</taxon>
        <taxon>Pseudomonadati</taxon>
        <taxon>Bacteroidota</taxon>
        <taxon>Cytophagia</taxon>
        <taxon>Cytophagales</taxon>
        <taxon>Cytophagaceae</taxon>
        <taxon>Spirosoma</taxon>
    </lineage>
</organism>
<evidence type="ECO:0000256" key="2">
    <source>
        <dbReference type="SAM" id="Phobius"/>
    </source>
</evidence>
<keyword evidence="2" id="KW-0812">Transmembrane</keyword>
<dbReference type="Gene3D" id="3.40.50.720">
    <property type="entry name" value="NAD(P)-binding Rossmann-like Domain"/>
    <property type="match status" value="1"/>
</dbReference>
<dbReference type="InterPro" id="IPR036291">
    <property type="entry name" value="NAD(P)-bd_dom_sf"/>
</dbReference>
<feature type="domain" description="Saccharopine dehydrogenase NADP binding" evidence="3">
    <location>
        <begin position="6"/>
        <end position="132"/>
    </location>
</feature>
<dbReference type="InterPro" id="IPR005097">
    <property type="entry name" value="Sacchrp_dh_NADP-bd"/>
</dbReference>
<evidence type="ECO:0000256" key="1">
    <source>
        <dbReference type="ARBA" id="ARBA00010591"/>
    </source>
</evidence>
<dbReference type="GO" id="GO:0009247">
    <property type="term" value="P:glycolipid biosynthetic process"/>
    <property type="evidence" value="ECO:0007669"/>
    <property type="project" value="TreeGrafter"/>
</dbReference>
<evidence type="ECO:0000259" key="3">
    <source>
        <dbReference type="Pfam" id="PF03435"/>
    </source>
</evidence>
<gene>
    <name evidence="4" type="ORF">SAMN06269250_1809</name>
</gene>
<dbReference type="AlphaFoldDB" id="A0A286FE50"/>
<dbReference type="Pfam" id="PF03435">
    <property type="entry name" value="Sacchrp_dh_NADP"/>
    <property type="match status" value="1"/>
</dbReference>
<dbReference type="PANTHER" id="PTHR12286:SF5">
    <property type="entry name" value="SACCHAROPINE DEHYDROGENASE-LIKE OXIDOREDUCTASE"/>
    <property type="match status" value="1"/>
</dbReference>
<reference evidence="5" key="1">
    <citation type="submission" date="2017-09" db="EMBL/GenBank/DDBJ databases">
        <authorList>
            <person name="Varghese N."/>
            <person name="Submissions S."/>
        </authorList>
    </citation>
    <scope>NUCLEOTIDE SEQUENCE [LARGE SCALE GENOMIC DNA]</scope>
    <source>
        <strain evidence="5">DSM 29961</strain>
    </source>
</reference>
<dbReference type="PANTHER" id="PTHR12286">
    <property type="entry name" value="SACCHAROPINE DEHYDROGENASE-LIKE OXIDOREDUCTASE"/>
    <property type="match status" value="1"/>
</dbReference>
<dbReference type="Proteomes" id="UP000219452">
    <property type="component" value="Unassembled WGS sequence"/>
</dbReference>
<dbReference type="SUPFAM" id="SSF51735">
    <property type="entry name" value="NAD(P)-binding Rossmann-fold domains"/>
    <property type="match status" value="1"/>
</dbReference>